<name>A0ABY3WJD6_9ACTN</name>
<protein>
    <recommendedName>
        <fullName evidence="3">Mobile element protein</fullName>
    </recommendedName>
</protein>
<accession>A0ABY3WJD6</accession>
<gene>
    <name evidence="1" type="ORF">J4032_12545</name>
</gene>
<dbReference type="EMBL" id="CP071872">
    <property type="protein sequence ID" value="UNM12250.1"/>
    <property type="molecule type" value="Genomic_DNA"/>
</dbReference>
<dbReference type="RefSeq" id="WP_242330857.1">
    <property type="nucleotide sequence ID" value="NZ_CP071872.1"/>
</dbReference>
<proteinExistence type="predicted"/>
<evidence type="ECO:0000313" key="2">
    <source>
        <dbReference type="Proteomes" id="UP000828924"/>
    </source>
</evidence>
<organism evidence="1 2">
    <name type="scientific">Streptomyces formicae</name>
    <dbReference type="NCBI Taxonomy" id="1616117"/>
    <lineage>
        <taxon>Bacteria</taxon>
        <taxon>Bacillati</taxon>
        <taxon>Actinomycetota</taxon>
        <taxon>Actinomycetes</taxon>
        <taxon>Kitasatosporales</taxon>
        <taxon>Streptomycetaceae</taxon>
        <taxon>Streptomyces</taxon>
    </lineage>
</organism>
<evidence type="ECO:0008006" key="3">
    <source>
        <dbReference type="Google" id="ProtNLM"/>
    </source>
</evidence>
<sequence>MRLTGLPARLWREAITRMLTEWIDPNDTLLRWRSSPKAWTDEERCHRARWEATDSFAQTQHQGVWLGSGLLRRAALLHTVSNTFFADGYSGATSGKTRLVLRSSHVREQGPGPHHIVAALTTQPSACRCTSRGSAATPTNALGATSSSS</sequence>
<evidence type="ECO:0000313" key="1">
    <source>
        <dbReference type="EMBL" id="UNM12250.1"/>
    </source>
</evidence>
<reference evidence="1 2" key="1">
    <citation type="submission" date="2021-03" db="EMBL/GenBank/DDBJ databases">
        <title>Complete genome of Streptomyces formicae strain 1H-GS9 (DSM 100524).</title>
        <authorList>
            <person name="Atanasov K.E."/>
            <person name="Altabella T."/>
            <person name="Ferrer A."/>
        </authorList>
    </citation>
    <scope>NUCLEOTIDE SEQUENCE [LARGE SCALE GENOMIC DNA]</scope>
    <source>
        <strain evidence="1 2">1H-GS9</strain>
    </source>
</reference>
<dbReference type="Proteomes" id="UP000828924">
    <property type="component" value="Chromosome"/>
</dbReference>
<keyword evidence="2" id="KW-1185">Reference proteome</keyword>